<dbReference type="EMBL" id="CP121252">
    <property type="protein sequence ID" value="WFP15566.1"/>
    <property type="molecule type" value="Genomic_DNA"/>
</dbReference>
<dbReference type="RefSeq" id="WP_278156420.1">
    <property type="nucleotide sequence ID" value="NZ_CP121252.1"/>
</dbReference>
<sequence length="77" mass="8198">MAKADYTVYRDGDDWVAKGVGNQRASARTSTQQAAYDKAWGYSNNAGGGEVTIAGVDGKFRAKHTIPPAKDPRNIPG</sequence>
<reference evidence="1 2" key="1">
    <citation type="submission" date="2023-04" db="EMBL/GenBank/DDBJ databases">
        <title>Funneling lignin-derived compounds into biodiesel using alkali-halophilic Citricoccus sp. P2.</title>
        <authorList>
            <person name="Luo C.-B."/>
        </authorList>
    </citation>
    <scope>NUCLEOTIDE SEQUENCE [LARGE SCALE GENOMIC DNA]</scope>
    <source>
        <strain evidence="1 2">P2</strain>
    </source>
</reference>
<dbReference type="Proteomes" id="UP001219037">
    <property type="component" value="Chromosome"/>
</dbReference>
<keyword evidence="2" id="KW-1185">Reference proteome</keyword>
<evidence type="ECO:0000313" key="1">
    <source>
        <dbReference type="EMBL" id="WFP15566.1"/>
    </source>
</evidence>
<dbReference type="InterPro" id="IPR018691">
    <property type="entry name" value="DUF2188"/>
</dbReference>
<proteinExistence type="predicted"/>
<name>A0ABY8H3N8_9MICC</name>
<accession>A0ABY8H3N8</accession>
<evidence type="ECO:0000313" key="2">
    <source>
        <dbReference type="Proteomes" id="UP001219037"/>
    </source>
</evidence>
<dbReference type="Pfam" id="PF09954">
    <property type="entry name" value="DUF2188"/>
    <property type="match status" value="1"/>
</dbReference>
<organism evidence="1 2">
    <name type="scientific">Citricoccus muralis</name>
    <dbReference type="NCBI Taxonomy" id="169134"/>
    <lineage>
        <taxon>Bacteria</taxon>
        <taxon>Bacillati</taxon>
        <taxon>Actinomycetota</taxon>
        <taxon>Actinomycetes</taxon>
        <taxon>Micrococcales</taxon>
        <taxon>Micrococcaceae</taxon>
        <taxon>Citricoccus</taxon>
    </lineage>
</organism>
<gene>
    <name evidence="1" type="ORF">P8192_09105</name>
</gene>
<protein>
    <submittedName>
        <fullName evidence="1">DUF2188 domain-containing protein</fullName>
    </submittedName>
</protein>